<keyword evidence="5" id="KW-1185">Reference proteome</keyword>
<keyword evidence="2" id="KW-0449">Lipoprotein</keyword>
<dbReference type="AlphaFoldDB" id="A0A6I7THT6"/>
<evidence type="ECO:0000256" key="1">
    <source>
        <dbReference type="SAM" id="SignalP"/>
    </source>
</evidence>
<evidence type="ECO:0000313" key="4">
    <source>
        <dbReference type="Proteomes" id="UP000185604"/>
    </source>
</evidence>
<gene>
    <name evidence="2" type="ORF">B4121_3998</name>
    <name evidence="3" type="ORF">CHCC15381_1078</name>
</gene>
<comment type="caution">
    <text evidence="2">The sequence shown here is derived from an EMBL/GenBank/DDBJ whole genome shotgun (WGS) entry which is preliminary data.</text>
</comment>
<feature type="chain" id="PRO_5039333560" evidence="1">
    <location>
        <begin position="24"/>
        <end position="126"/>
    </location>
</feature>
<accession>A0A6I7THT6</accession>
<proteinExistence type="predicted"/>
<evidence type="ECO:0000313" key="5">
    <source>
        <dbReference type="Proteomes" id="UP000429980"/>
    </source>
</evidence>
<sequence>MWFRAIFTAAICFLFLTSGCSLSHIMPDHEQQQSANQRHLKLIFFSDDEHMGQEVAYYDALLDLKKEFPEQVSNMEISHEKGQWKKEVKIFPSLLLVHDKKVLVKIEGKIKDKDKIVKLLQKELKH</sequence>
<keyword evidence="1" id="KW-0732">Signal</keyword>
<protein>
    <submittedName>
        <fullName evidence="2">Small peptidoglycan-associated lipoprotein</fullName>
    </submittedName>
</protein>
<name>A0A6I7THT6_9BACI</name>
<dbReference type="Proteomes" id="UP000185604">
    <property type="component" value="Unassembled WGS sequence"/>
</dbReference>
<reference evidence="2 4" key="1">
    <citation type="journal article" date="2016" name="Front. Microbiol.">
        <title>High-Level Heat Resistance of Spores of Bacillus amyloliquefaciens and Bacillus licheniformis Results from the Presence of a spoVA Operon in a Tn1546 Transposon.</title>
        <authorList>
            <person name="Berendsen E.M."/>
            <person name="Koning R.A."/>
            <person name="Boekhorst J."/>
            <person name="de Jong A."/>
            <person name="Kuipers O.P."/>
            <person name="Wells-Bennik M.H."/>
        </authorList>
    </citation>
    <scope>NUCLEOTIDE SEQUENCE [LARGE SCALE GENOMIC DNA]</scope>
    <source>
        <strain evidence="2 4">B4121</strain>
    </source>
</reference>
<dbReference type="RefSeq" id="WP_020451248.1">
    <property type="nucleotide sequence ID" value="NZ_AP025339.1"/>
</dbReference>
<evidence type="ECO:0000313" key="3">
    <source>
        <dbReference type="EMBL" id="TWL32856.1"/>
    </source>
</evidence>
<reference evidence="3 5" key="2">
    <citation type="submission" date="2019-06" db="EMBL/GenBank/DDBJ databases">
        <title>Genome sequence analysis of &gt;100 Bacillus licheniformis strains suggests intrinsic resistance to this species.</title>
        <authorList>
            <person name="Wels M."/>
            <person name="Siezen R.J."/>
            <person name="Johansen E."/>
            <person name="Stuer-Lauridsen B."/>
            <person name="Bjerre K."/>
            <person name="Nielsen B.K.K."/>
        </authorList>
    </citation>
    <scope>NUCLEOTIDE SEQUENCE [LARGE SCALE GENOMIC DNA]</scope>
    <source>
        <strain evidence="3 5">BAC-15381</strain>
    </source>
</reference>
<dbReference type="EMBL" id="NILF01000069">
    <property type="protein sequence ID" value="TWL32856.1"/>
    <property type="molecule type" value="Genomic_DNA"/>
</dbReference>
<dbReference type="EMBL" id="LKPO01000026">
    <property type="protein sequence ID" value="OLF87546.1"/>
    <property type="molecule type" value="Genomic_DNA"/>
</dbReference>
<dbReference type="Proteomes" id="UP000429980">
    <property type="component" value="Unassembled WGS sequence"/>
</dbReference>
<organism evidence="2 4">
    <name type="scientific">Bacillus paralicheniformis</name>
    <dbReference type="NCBI Taxonomy" id="1648923"/>
    <lineage>
        <taxon>Bacteria</taxon>
        <taxon>Bacillati</taxon>
        <taxon>Bacillota</taxon>
        <taxon>Bacilli</taxon>
        <taxon>Bacillales</taxon>
        <taxon>Bacillaceae</taxon>
        <taxon>Bacillus</taxon>
    </lineage>
</organism>
<feature type="signal peptide" evidence="1">
    <location>
        <begin position="1"/>
        <end position="23"/>
    </location>
</feature>
<dbReference type="PROSITE" id="PS51257">
    <property type="entry name" value="PROKAR_LIPOPROTEIN"/>
    <property type="match status" value="1"/>
</dbReference>
<evidence type="ECO:0000313" key="2">
    <source>
        <dbReference type="EMBL" id="OLF87546.1"/>
    </source>
</evidence>